<protein>
    <submittedName>
        <fullName evidence="1">Uncharacterized protein</fullName>
    </submittedName>
</protein>
<name>A0A917TXA3_9ACTN</name>
<reference evidence="1" key="2">
    <citation type="submission" date="2020-09" db="EMBL/GenBank/DDBJ databases">
        <authorList>
            <person name="Sun Q."/>
            <person name="Zhou Y."/>
        </authorList>
    </citation>
    <scope>NUCLEOTIDE SEQUENCE</scope>
    <source>
        <strain evidence="1">CGMCC 4.7312</strain>
    </source>
</reference>
<dbReference type="EMBL" id="BMNB01000012">
    <property type="protein sequence ID" value="GGM42614.1"/>
    <property type="molecule type" value="Genomic_DNA"/>
</dbReference>
<gene>
    <name evidence="1" type="ORF">GCM10011608_29110</name>
</gene>
<keyword evidence="2" id="KW-1185">Reference proteome</keyword>
<dbReference type="AlphaFoldDB" id="A0A917TXA3"/>
<organism evidence="1 2">
    <name type="scientific">Micromonospora sonchi</name>
    <dbReference type="NCBI Taxonomy" id="1763543"/>
    <lineage>
        <taxon>Bacteria</taxon>
        <taxon>Bacillati</taxon>
        <taxon>Actinomycetota</taxon>
        <taxon>Actinomycetes</taxon>
        <taxon>Micromonosporales</taxon>
        <taxon>Micromonosporaceae</taxon>
        <taxon>Micromonospora</taxon>
    </lineage>
</organism>
<proteinExistence type="predicted"/>
<comment type="caution">
    <text evidence="1">The sequence shown here is derived from an EMBL/GenBank/DDBJ whole genome shotgun (WGS) entry which is preliminary data.</text>
</comment>
<sequence length="107" mass="11719">MVTYADLRDAHVAPLRYAAHAWTELARACADLEQRCGAELTGPLRASGWAGPAANAAMDRLDVLDDEFEWRACRPAPPPVCCAPLRRTSMICSGGWLLQRTLPAVWV</sequence>
<reference evidence="1" key="1">
    <citation type="journal article" date="2014" name="Int. J. Syst. Evol. Microbiol.">
        <title>Complete genome sequence of Corynebacterium casei LMG S-19264T (=DSM 44701T), isolated from a smear-ripened cheese.</title>
        <authorList>
            <consortium name="US DOE Joint Genome Institute (JGI-PGF)"/>
            <person name="Walter F."/>
            <person name="Albersmeier A."/>
            <person name="Kalinowski J."/>
            <person name="Ruckert C."/>
        </authorList>
    </citation>
    <scope>NUCLEOTIDE SEQUENCE</scope>
    <source>
        <strain evidence="1">CGMCC 4.7312</strain>
    </source>
</reference>
<dbReference type="Proteomes" id="UP000608890">
    <property type="component" value="Unassembled WGS sequence"/>
</dbReference>
<accession>A0A917TXA3</accession>
<evidence type="ECO:0000313" key="1">
    <source>
        <dbReference type="EMBL" id="GGM42614.1"/>
    </source>
</evidence>
<evidence type="ECO:0000313" key="2">
    <source>
        <dbReference type="Proteomes" id="UP000608890"/>
    </source>
</evidence>